<proteinExistence type="predicted"/>
<reference evidence="1" key="1">
    <citation type="journal article" date="2017" name="Nature">
        <title>The sunflower genome provides insights into oil metabolism, flowering and Asterid evolution.</title>
        <authorList>
            <person name="Badouin H."/>
            <person name="Gouzy J."/>
            <person name="Grassa C.J."/>
            <person name="Murat F."/>
            <person name="Staton S.E."/>
            <person name="Cottret L."/>
            <person name="Lelandais-Briere C."/>
            <person name="Owens G.L."/>
            <person name="Carrere S."/>
            <person name="Mayjonade B."/>
            <person name="Legrand L."/>
            <person name="Gill N."/>
            <person name="Kane N.C."/>
            <person name="Bowers J.E."/>
            <person name="Hubner S."/>
            <person name="Bellec A."/>
            <person name="Berard A."/>
            <person name="Berges H."/>
            <person name="Blanchet N."/>
            <person name="Boniface M.C."/>
            <person name="Brunel D."/>
            <person name="Catrice O."/>
            <person name="Chaidir N."/>
            <person name="Claudel C."/>
            <person name="Donnadieu C."/>
            <person name="Faraut T."/>
            <person name="Fievet G."/>
            <person name="Helmstetter N."/>
            <person name="King M."/>
            <person name="Knapp S.J."/>
            <person name="Lai Z."/>
            <person name="Le Paslier M.C."/>
            <person name="Lippi Y."/>
            <person name="Lorenzon L."/>
            <person name="Mandel J.R."/>
            <person name="Marage G."/>
            <person name="Marchand G."/>
            <person name="Marquand E."/>
            <person name="Bret-Mestries E."/>
            <person name="Morien E."/>
            <person name="Nambeesan S."/>
            <person name="Nguyen T."/>
            <person name="Pegot-Espagnet P."/>
            <person name="Pouilly N."/>
            <person name="Raftis F."/>
            <person name="Sallet E."/>
            <person name="Schiex T."/>
            <person name="Thomas J."/>
            <person name="Vandecasteele C."/>
            <person name="Vares D."/>
            <person name="Vear F."/>
            <person name="Vautrin S."/>
            <person name="Crespi M."/>
            <person name="Mangin B."/>
            <person name="Burke J.M."/>
            <person name="Salse J."/>
            <person name="Munos S."/>
            <person name="Vincourt P."/>
            <person name="Rieseberg L.H."/>
            <person name="Langlade N.B."/>
        </authorList>
    </citation>
    <scope>NUCLEOTIDE SEQUENCE</scope>
    <source>
        <tissue evidence="1">Leaves</tissue>
    </source>
</reference>
<comment type="caution">
    <text evidence="1">The sequence shown here is derived from an EMBL/GenBank/DDBJ whole genome shotgun (WGS) entry which is preliminary data.</text>
</comment>
<evidence type="ECO:0000313" key="2">
    <source>
        <dbReference type="Proteomes" id="UP000215914"/>
    </source>
</evidence>
<gene>
    <name evidence="1" type="ORF">HanXRQr2_Chr06g0266151</name>
</gene>
<evidence type="ECO:0000313" key="1">
    <source>
        <dbReference type="EMBL" id="KAF5802996.1"/>
    </source>
</evidence>
<accession>A0A9K3IUJ0</accession>
<protein>
    <submittedName>
        <fullName evidence="1">Uncharacterized protein</fullName>
    </submittedName>
</protein>
<dbReference type="EMBL" id="MNCJ02000321">
    <property type="protein sequence ID" value="KAF5802996.1"/>
    <property type="molecule type" value="Genomic_DNA"/>
</dbReference>
<name>A0A9K3IUJ0_HELAN</name>
<dbReference type="AlphaFoldDB" id="A0A9K3IUJ0"/>
<reference evidence="1" key="2">
    <citation type="submission" date="2020-06" db="EMBL/GenBank/DDBJ databases">
        <title>Helianthus annuus Genome sequencing and assembly Release 2.</title>
        <authorList>
            <person name="Gouzy J."/>
            <person name="Langlade N."/>
            <person name="Munos S."/>
        </authorList>
    </citation>
    <scope>NUCLEOTIDE SEQUENCE</scope>
    <source>
        <tissue evidence="1">Leaves</tissue>
    </source>
</reference>
<dbReference type="Gramene" id="mRNA:HanXRQr2_Chr06g0266151">
    <property type="protein sequence ID" value="mRNA:HanXRQr2_Chr06g0266151"/>
    <property type="gene ID" value="HanXRQr2_Chr06g0266151"/>
</dbReference>
<organism evidence="1 2">
    <name type="scientific">Helianthus annuus</name>
    <name type="common">Common sunflower</name>
    <dbReference type="NCBI Taxonomy" id="4232"/>
    <lineage>
        <taxon>Eukaryota</taxon>
        <taxon>Viridiplantae</taxon>
        <taxon>Streptophyta</taxon>
        <taxon>Embryophyta</taxon>
        <taxon>Tracheophyta</taxon>
        <taxon>Spermatophyta</taxon>
        <taxon>Magnoliopsida</taxon>
        <taxon>eudicotyledons</taxon>
        <taxon>Gunneridae</taxon>
        <taxon>Pentapetalae</taxon>
        <taxon>asterids</taxon>
        <taxon>campanulids</taxon>
        <taxon>Asterales</taxon>
        <taxon>Asteraceae</taxon>
        <taxon>Asteroideae</taxon>
        <taxon>Heliantheae alliance</taxon>
        <taxon>Heliantheae</taxon>
        <taxon>Helianthus</taxon>
    </lineage>
</organism>
<dbReference type="Proteomes" id="UP000215914">
    <property type="component" value="Unassembled WGS sequence"/>
</dbReference>
<sequence length="45" mass="5017">MVYKPCLALLTIHYYNLPKSSAPDGVPTFSRRRCKSFSLKPSGGE</sequence>
<keyword evidence="2" id="KW-1185">Reference proteome</keyword>